<dbReference type="InterPro" id="IPR005467">
    <property type="entry name" value="His_kinase_dom"/>
</dbReference>
<dbReference type="Proteomes" id="UP000282837">
    <property type="component" value="Unassembled WGS sequence"/>
</dbReference>
<evidence type="ECO:0000256" key="6">
    <source>
        <dbReference type="ARBA" id="ARBA00022553"/>
    </source>
</evidence>
<name>A0A3S2UVV5_9SPHN</name>
<evidence type="ECO:0000256" key="14">
    <source>
        <dbReference type="ARBA" id="ARBA00023136"/>
    </source>
</evidence>
<feature type="compositionally biased region" description="Low complexity" evidence="15">
    <location>
        <begin position="247"/>
        <end position="273"/>
    </location>
</feature>
<dbReference type="InterPro" id="IPR003660">
    <property type="entry name" value="HAMP_dom"/>
</dbReference>
<reference evidence="18 19" key="1">
    <citation type="submission" date="2019-01" db="EMBL/GenBank/DDBJ databases">
        <authorList>
            <person name="Chen W.-M."/>
        </authorList>
    </citation>
    <scope>NUCLEOTIDE SEQUENCE [LARGE SCALE GENOMIC DNA]</scope>
    <source>
        <strain evidence="18 19">FSY-9</strain>
    </source>
</reference>
<accession>A0A3S2UVV5</accession>
<dbReference type="Gene3D" id="3.30.565.10">
    <property type="entry name" value="Histidine kinase-like ATPase, C-terminal domain"/>
    <property type="match status" value="1"/>
</dbReference>
<dbReference type="CDD" id="cd06225">
    <property type="entry name" value="HAMP"/>
    <property type="match status" value="1"/>
</dbReference>
<dbReference type="SMART" id="SM00304">
    <property type="entry name" value="HAMP"/>
    <property type="match status" value="1"/>
</dbReference>
<dbReference type="EC" id="2.7.13.3" evidence="3"/>
<dbReference type="InterPro" id="IPR003661">
    <property type="entry name" value="HisK_dim/P_dom"/>
</dbReference>
<keyword evidence="7" id="KW-0808">Transferase</keyword>
<evidence type="ECO:0000256" key="11">
    <source>
        <dbReference type="ARBA" id="ARBA00022840"/>
    </source>
</evidence>
<gene>
    <name evidence="18" type="ORF">EOE18_06325</name>
</gene>
<proteinExistence type="predicted"/>
<comment type="catalytic activity">
    <reaction evidence="1">
        <text>ATP + protein L-histidine = ADP + protein N-phospho-L-histidine.</text>
        <dbReference type="EC" id="2.7.13.3"/>
    </reaction>
</comment>
<dbReference type="CDD" id="cd00075">
    <property type="entry name" value="HATPase"/>
    <property type="match status" value="1"/>
</dbReference>
<dbReference type="PANTHER" id="PTHR44936:SF5">
    <property type="entry name" value="SENSOR HISTIDINE KINASE ENVZ"/>
    <property type="match status" value="1"/>
</dbReference>
<comment type="caution">
    <text evidence="18">The sequence shown here is derived from an EMBL/GenBank/DDBJ whole genome shotgun (WGS) entry which is preliminary data.</text>
</comment>
<protein>
    <recommendedName>
        <fullName evidence="3">histidine kinase</fullName>
        <ecNumber evidence="3">2.7.13.3</ecNumber>
    </recommendedName>
</protein>
<evidence type="ECO:0000256" key="8">
    <source>
        <dbReference type="ARBA" id="ARBA00022692"/>
    </source>
</evidence>
<feature type="compositionally biased region" description="Low complexity" evidence="15">
    <location>
        <begin position="211"/>
        <end position="220"/>
    </location>
</feature>
<dbReference type="InterPro" id="IPR003594">
    <property type="entry name" value="HATPase_dom"/>
</dbReference>
<dbReference type="RefSeq" id="WP_127707307.1">
    <property type="nucleotide sequence ID" value="NZ_SACO01000003.1"/>
</dbReference>
<evidence type="ECO:0000256" key="7">
    <source>
        <dbReference type="ARBA" id="ARBA00022679"/>
    </source>
</evidence>
<keyword evidence="14" id="KW-0472">Membrane</keyword>
<dbReference type="Pfam" id="PF02518">
    <property type="entry name" value="HATPase_c"/>
    <property type="match status" value="1"/>
</dbReference>
<evidence type="ECO:0000313" key="19">
    <source>
        <dbReference type="Proteomes" id="UP000282837"/>
    </source>
</evidence>
<dbReference type="GO" id="GO:0000155">
    <property type="term" value="F:phosphorelay sensor kinase activity"/>
    <property type="evidence" value="ECO:0007669"/>
    <property type="project" value="InterPro"/>
</dbReference>
<keyword evidence="19" id="KW-1185">Reference proteome</keyword>
<dbReference type="Gene3D" id="1.10.287.130">
    <property type="match status" value="1"/>
</dbReference>
<evidence type="ECO:0000259" key="16">
    <source>
        <dbReference type="PROSITE" id="PS50109"/>
    </source>
</evidence>
<feature type="region of interest" description="Disordered" evidence="15">
    <location>
        <begin position="145"/>
        <end position="273"/>
    </location>
</feature>
<organism evidence="18 19">
    <name type="scientific">Novosphingobium umbonatum</name>
    <dbReference type="NCBI Taxonomy" id="1908524"/>
    <lineage>
        <taxon>Bacteria</taxon>
        <taxon>Pseudomonadati</taxon>
        <taxon>Pseudomonadota</taxon>
        <taxon>Alphaproteobacteria</taxon>
        <taxon>Sphingomonadales</taxon>
        <taxon>Sphingomonadaceae</taxon>
        <taxon>Novosphingobium</taxon>
    </lineage>
</organism>
<evidence type="ECO:0000256" key="1">
    <source>
        <dbReference type="ARBA" id="ARBA00000085"/>
    </source>
</evidence>
<dbReference type="InterPro" id="IPR036890">
    <property type="entry name" value="HATPase_C_sf"/>
</dbReference>
<dbReference type="EMBL" id="SACO01000003">
    <property type="protein sequence ID" value="RVU06426.1"/>
    <property type="molecule type" value="Genomic_DNA"/>
</dbReference>
<dbReference type="GO" id="GO:0005524">
    <property type="term" value="F:ATP binding"/>
    <property type="evidence" value="ECO:0007669"/>
    <property type="project" value="UniProtKB-KW"/>
</dbReference>
<keyword evidence="13" id="KW-0902">Two-component regulatory system</keyword>
<dbReference type="PROSITE" id="PS50109">
    <property type="entry name" value="HIS_KIN"/>
    <property type="match status" value="1"/>
</dbReference>
<dbReference type="GO" id="GO:0005886">
    <property type="term" value="C:plasma membrane"/>
    <property type="evidence" value="ECO:0007669"/>
    <property type="project" value="UniProtKB-SubCell"/>
</dbReference>
<feature type="domain" description="HAMP" evidence="17">
    <location>
        <begin position="486"/>
        <end position="538"/>
    </location>
</feature>
<keyword evidence="8" id="KW-0812">Transmembrane</keyword>
<evidence type="ECO:0000256" key="3">
    <source>
        <dbReference type="ARBA" id="ARBA00012438"/>
    </source>
</evidence>
<dbReference type="InterPro" id="IPR004358">
    <property type="entry name" value="Sig_transdc_His_kin-like_C"/>
</dbReference>
<dbReference type="SUPFAM" id="SSF47384">
    <property type="entry name" value="Homodimeric domain of signal transducing histidine kinase"/>
    <property type="match status" value="1"/>
</dbReference>
<evidence type="ECO:0000259" key="17">
    <source>
        <dbReference type="PROSITE" id="PS50885"/>
    </source>
</evidence>
<evidence type="ECO:0000313" key="18">
    <source>
        <dbReference type="EMBL" id="RVU06426.1"/>
    </source>
</evidence>
<dbReference type="PROSITE" id="PS50885">
    <property type="entry name" value="HAMP"/>
    <property type="match status" value="1"/>
</dbReference>
<comment type="subcellular location">
    <subcellularLocation>
        <location evidence="2">Cell inner membrane</location>
        <topology evidence="2">Multi-pass membrane protein</topology>
    </subcellularLocation>
</comment>
<dbReference type="CDD" id="cd00082">
    <property type="entry name" value="HisKA"/>
    <property type="match status" value="1"/>
</dbReference>
<keyword evidence="12" id="KW-1133">Transmembrane helix</keyword>
<dbReference type="InterPro" id="IPR036097">
    <property type="entry name" value="HisK_dim/P_sf"/>
</dbReference>
<evidence type="ECO:0000256" key="10">
    <source>
        <dbReference type="ARBA" id="ARBA00022777"/>
    </source>
</evidence>
<keyword evidence="6" id="KW-0597">Phosphoprotein</keyword>
<evidence type="ECO:0000256" key="2">
    <source>
        <dbReference type="ARBA" id="ARBA00004429"/>
    </source>
</evidence>
<dbReference type="PRINTS" id="PR00344">
    <property type="entry name" value="BCTRLSENSOR"/>
</dbReference>
<feature type="domain" description="Histidine kinase" evidence="16">
    <location>
        <begin position="546"/>
        <end position="743"/>
    </location>
</feature>
<keyword evidence="4" id="KW-1003">Cell membrane</keyword>
<keyword evidence="10" id="KW-0418">Kinase</keyword>
<dbReference type="SMART" id="SM00388">
    <property type="entry name" value="HisKA"/>
    <property type="match status" value="1"/>
</dbReference>
<sequence length="750" mass="76580">MNMLKPRQVSGLPLGVQLMALLVCALVGAQAVTLGLTVLFPPEPSRQWNLDDVAQALGGGALPDRLERVSMAGPPDISASGWLVSQTSQEALATRLQRAPHEVVLAFYTQLPVGGVAVPAARSPLASGDPLRWRKILDRNLTVIPSAQAGTGPGGPGGSGTLPGGPMQGGRFPGGGFPGGGFPGGGFPGGAPKGGIPGGGFPGGHAGGPVGSPVAGMPSGVTGGSMPAGIGPRAGGPSAAMAAGRMSGTPNSSASNAAGNNLTSNSNAATTSVGSSQKATIVGTSLQAITSGGASSGANGNAGLSGQGGANGPMGISGMGQAMGMMAQNGMAQQGIGPIGPMGPVGMVATPIPTPTASLPAADPSPLPRASFDADAALSLPSPRLPSGGLVNTDMGQAAMAKPASVTPTAKPQPIPFRHETSGLLTLATPPFIEGDFIAAVRQKDGSWTAVAPRPEPFPNRWQMQVMAWFIASMAIVSPLAWLFARRIVRPLEGFAQAAEALGRDPSATIMPLSGPAEIGRAAYAFNLMRFRLRAFVDDRTAMVGAISHDLRTPLTRLRFRVEDVPDEQREGILKEVTEMEAMIAHVLAFIRDASTPGKRETVDLAELLEGSVKDAQLVGGRIELETSAHLSVEVDPVGIRRLLGNLLENAVKYGEKARVRLSLRDGEAVAEIIDSGPGIPENEWDHVFEPFYRTEAARKSGKPGSGLGLAVCRSIARAHGGDVVLGRREDGFVASVSLPLVMGGVRRAA</sequence>
<evidence type="ECO:0000256" key="4">
    <source>
        <dbReference type="ARBA" id="ARBA00022475"/>
    </source>
</evidence>
<keyword evidence="5" id="KW-0997">Cell inner membrane</keyword>
<keyword evidence="11" id="KW-0067">ATP-binding</keyword>
<dbReference type="Pfam" id="PF00672">
    <property type="entry name" value="HAMP"/>
    <property type="match status" value="1"/>
</dbReference>
<evidence type="ECO:0000256" key="15">
    <source>
        <dbReference type="SAM" id="MobiDB-lite"/>
    </source>
</evidence>
<dbReference type="InterPro" id="IPR050980">
    <property type="entry name" value="2C_sensor_his_kinase"/>
</dbReference>
<evidence type="ECO:0000256" key="13">
    <source>
        <dbReference type="ARBA" id="ARBA00023012"/>
    </source>
</evidence>
<evidence type="ECO:0000256" key="5">
    <source>
        <dbReference type="ARBA" id="ARBA00022519"/>
    </source>
</evidence>
<dbReference type="AlphaFoldDB" id="A0A3S2UVV5"/>
<dbReference type="SUPFAM" id="SSF55874">
    <property type="entry name" value="ATPase domain of HSP90 chaperone/DNA topoisomerase II/histidine kinase"/>
    <property type="match status" value="1"/>
</dbReference>
<dbReference type="SMART" id="SM00387">
    <property type="entry name" value="HATPase_c"/>
    <property type="match status" value="1"/>
</dbReference>
<evidence type="ECO:0000256" key="9">
    <source>
        <dbReference type="ARBA" id="ARBA00022741"/>
    </source>
</evidence>
<feature type="compositionally biased region" description="Gly residues" evidence="15">
    <location>
        <begin position="151"/>
        <end position="210"/>
    </location>
</feature>
<evidence type="ECO:0000256" key="12">
    <source>
        <dbReference type="ARBA" id="ARBA00022989"/>
    </source>
</evidence>
<keyword evidence="9" id="KW-0547">Nucleotide-binding</keyword>
<dbReference type="PANTHER" id="PTHR44936">
    <property type="entry name" value="SENSOR PROTEIN CREC"/>
    <property type="match status" value="1"/>
</dbReference>
<dbReference type="OrthoDB" id="9804645at2"/>